<proteinExistence type="predicted"/>
<dbReference type="Proteomes" id="UP001147700">
    <property type="component" value="Unassembled WGS sequence"/>
</dbReference>
<dbReference type="PROSITE" id="PS51832">
    <property type="entry name" value="HD_GYP"/>
    <property type="match status" value="1"/>
</dbReference>
<accession>A0ABT4RNG6</accession>
<dbReference type="PANTHER" id="PTHR43155">
    <property type="entry name" value="CYCLIC DI-GMP PHOSPHODIESTERASE PA4108-RELATED"/>
    <property type="match status" value="1"/>
</dbReference>
<dbReference type="Pfam" id="PF13487">
    <property type="entry name" value="HD_5"/>
    <property type="match status" value="1"/>
</dbReference>
<evidence type="ECO:0000259" key="1">
    <source>
        <dbReference type="PROSITE" id="PS51832"/>
    </source>
</evidence>
<feature type="domain" description="HD-GYP" evidence="1">
    <location>
        <begin position="124"/>
        <end position="324"/>
    </location>
</feature>
<comment type="caution">
    <text evidence="2">The sequence shown here is derived from an EMBL/GenBank/DDBJ whole genome shotgun (WGS) entry which is preliminary data.</text>
</comment>
<dbReference type="Gene3D" id="1.10.3210.10">
    <property type="entry name" value="Hypothetical protein af1432"/>
    <property type="match status" value="1"/>
</dbReference>
<dbReference type="SMART" id="SM00471">
    <property type="entry name" value="HDc"/>
    <property type="match status" value="1"/>
</dbReference>
<dbReference type="PANTHER" id="PTHR43155:SF2">
    <property type="entry name" value="CYCLIC DI-GMP PHOSPHODIESTERASE PA4108"/>
    <property type="match status" value="1"/>
</dbReference>
<evidence type="ECO:0000313" key="2">
    <source>
        <dbReference type="EMBL" id="MDA0140056.1"/>
    </source>
</evidence>
<protein>
    <submittedName>
        <fullName evidence="2">HD-GYP domain-containing protein</fullName>
    </submittedName>
</protein>
<keyword evidence="3" id="KW-1185">Reference proteome</keyword>
<name>A0ABT4RNG6_9ACTN</name>
<evidence type="ECO:0000313" key="3">
    <source>
        <dbReference type="Proteomes" id="UP001147700"/>
    </source>
</evidence>
<organism evidence="2 3">
    <name type="scientific">Solirubrobacter deserti</name>
    <dbReference type="NCBI Taxonomy" id="2282478"/>
    <lineage>
        <taxon>Bacteria</taxon>
        <taxon>Bacillati</taxon>
        <taxon>Actinomycetota</taxon>
        <taxon>Thermoleophilia</taxon>
        <taxon>Solirubrobacterales</taxon>
        <taxon>Solirubrobacteraceae</taxon>
        <taxon>Solirubrobacter</taxon>
    </lineage>
</organism>
<dbReference type="EMBL" id="JAPCID010000033">
    <property type="protein sequence ID" value="MDA0140056.1"/>
    <property type="molecule type" value="Genomic_DNA"/>
</dbReference>
<dbReference type="RefSeq" id="WP_270006579.1">
    <property type="nucleotide sequence ID" value="NZ_JAPCID010000033.1"/>
</dbReference>
<sequence length="366" mass="39314">MRLIPSRKIRDGVELARDVIAGPPGTAPLLRAGVTLSSRYADLLPKAGVGSVWIEDELGADIDIAEPLTPETRAKVHKATAGALSAANTALRSGSGMPREVVESLGEVADSMVNDLLDCPEAALALDDLNAFDDYTHKHSVQVTLLGLLIARRAWQTDGWTDFRGRRRYDRLEERLRKLGVGLLVHDVGKLAVPPEILNKPGRLTDAEMDIMRTHTATGVELLRPADLSPLSLSVVRDHHERIDGSGYPDGIFGAQVQEFPRIAAIADVYDAVTSERVYKPAAPPHVGVRVIREGSGTQFCPSVVAHFRAVVMPYPVGHEIVLPDGRAGVVSHVSLEDPDSPTVRVVGSTGVEELVVDMTAEPAAA</sequence>
<dbReference type="CDD" id="cd00077">
    <property type="entry name" value="HDc"/>
    <property type="match status" value="1"/>
</dbReference>
<gene>
    <name evidence="2" type="ORF">OJ962_21310</name>
</gene>
<reference evidence="2" key="1">
    <citation type="submission" date="2022-10" db="EMBL/GenBank/DDBJ databases">
        <title>The WGS of Solirubrobacter sp. CPCC 204708.</title>
        <authorList>
            <person name="Jiang Z."/>
        </authorList>
    </citation>
    <scope>NUCLEOTIDE SEQUENCE</scope>
    <source>
        <strain evidence="2">CPCC 204708</strain>
    </source>
</reference>
<dbReference type="InterPro" id="IPR003607">
    <property type="entry name" value="HD/PDEase_dom"/>
</dbReference>
<dbReference type="SUPFAM" id="SSF109604">
    <property type="entry name" value="HD-domain/PDEase-like"/>
    <property type="match status" value="1"/>
</dbReference>
<dbReference type="InterPro" id="IPR037522">
    <property type="entry name" value="HD_GYP_dom"/>
</dbReference>